<reference evidence="2 3" key="1">
    <citation type="journal article" date="2015" name="Fungal Genet. Biol.">
        <title>Evolution of novel wood decay mechanisms in Agaricales revealed by the genome sequences of Fistulina hepatica and Cylindrobasidium torrendii.</title>
        <authorList>
            <person name="Floudas D."/>
            <person name="Held B.W."/>
            <person name="Riley R."/>
            <person name="Nagy L.G."/>
            <person name="Koehler G."/>
            <person name="Ransdell A.S."/>
            <person name="Younus H."/>
            <person name="Chow J."/>
            <person name="Chiniquy J."/>
            <person name="Lipzen A."/>
            <person name="Tritt A."/>
            <person name="Sun H."/>
            <person name="Haridas S."/>
            <person name="LaButti K."/>
            <person name="Ohm R.A."/>
            <person name="Kues U."/>
            <person name="Blanchette R.A."/>
            <person name="Grigoriev I.V."/>
            <person name="Minto R.E."/>
            <person name="Hibbett D.S."/>
        </authorList>
    </citation>
    <scope>NUCLEOTIDE SEQUENCE [LARGE SCALE GENOMIC DNA]</scope>
    <source>
        <strain evidence="2 3">ATCC 64428</strain>
    </source>
</reference>
<feature type="compositionally biased region" description="Polar residues" evidence="1">
    <location>
        <begin position="64"/>
        <end position="82"/>
    </location>
</feature>
<protein>
    <submittedName>
        <fullName evidence="2">Uncharacterized protein</fullName>
    </submittedName>
</protein>
<evidence type="ECO:0000256" key="1">
    <source>
        <dbReference type="SAM" id="MobiDB-lite"/>
    </source>
</evidence>
<feature type="region of interest" description="Disordered" evidence="1">
    <location>
        <begin position="1"/>
        <end position="46"/>
    </location>
</feature>
<dbReference type="AlphaFoldDB" id="A0A0D7AE58"/>
<feature type="region of interest" description="Disordered" evidence="1">
    <location>
        <begin position="63"/>
        <end position="211"/>
    </location>
</feature>
<name>A0A0D7AE58_9AGAR</name>
<dbReference type="Proteomes" id="UP000054144">
    <property type="component" value="Unassembled WGS sequence"/>
</dbReference>
<sequence>MSALSGDLGLAGTAPLKQQHDRDPIDTAKSYLPDPQQVRQSLESAGDTVKQYLPASVAFYILPGTSSDTSLPSREGNNQTLGETDGVGSLPGSPSETGVAKLSTARTSLPSQERAGEVLGKTDGAGPLPGSPSETSVAKLPAERLSSSSQERADQVLGRTHGVGPLPSPASEMGVVKLPDERASRVTSKSPPKPSSSAEGKYDRAFGFTDC</sequence>
<proteinExistence type="predicted"/>
<evidence type="ECO:0000313" key="2">
    <source>
        <dbReference type="EMBL" id="KIY49711.1"/>
    </source>
</evidence>
<evidence type="ECO:0000313" key="3">
    <source>
        <dbReference type="Proteomes" id="UP000054144"/>
    </source>
</evidence>
<gene>
    <name evidence="2" type="ORF">FISHEDRAFT_57971</name>
</gene>
<dbReference type="OrthoDB" id="3268823at2759"/>
<dbReference type="EMBL" id="KN881721">
    <property type="protein sequence ID" value="KIY49711.1"/>
    <property type="molecule type" value="Genomic_DNA"/>
</dbReference>
<accession>A0A0D7AE58</accession>
<keyword evidence="3" id="KW-1185">Reference proteome</keyword>
<organism evidence="2 3">
    <name type="scientific">Fistulina hepatica ATCC 64428</name>
    <dbReference type="NCBI Taxonomy" id="1128425"/>
    <lineage>
        <taxon>Eukaryota</taxon>
        <taxon>Fungi</taxon>
        <taxon>Dikarya</taxon>
        <taxon>Basidiomycota</taxon>
        <taxon>Agaricomycotina</taxon>
        <taxon>Agaricomycetes</taxon>
        <taxon>Agaricomycetidae</taxon>
        <taxon>Agaricales</taxon>
        <taxon>Fistulinaceae</taxon>
        <taxon>Fistulina</taxon>
    </lineage>
</organism>